<dbReference type="Gene3D" id="3.40.190.10">
    <property type="entry name" value="Periplasmic binding protein-like II"/>
    <property type="match status" value="2"/>
</dbReference>
<dbReference type="InterPro" id="IPR024370">
    <property type="entry name" value="PBP_domain"/>
</dbReference>
<keyword evidence="4" id="KW-1185">Reference proteome</keyword>
<keyword evidence="1" id="KW-0732">Signal</keyword>
<organism evidence="3 4">
    <name type="scientific">Streptomyces fildesensis</name>
    <dbReference type="NCBI Taxonomy" id="375757"/>
    <lineage>
        <taxon>Bacteria</taxon>
        <taxon>Bacillati</taxon>
        <taxon>Actinomycetota</taxon>
        <taxon>Actinomycetes</taxon>
        <taxon>Kitasatosporales</taxon>
        <taxon>Streptomycetaceae</taxon>
        <taxon>Streptomyces</taxon>
    </lineage>
</organism>
<dbReference type="EMBL" id="JBITYG010000001">
    <property type="protein sequence ID" value="MFI9099651.1"/>
    <property type="molecule type" value="Genomic_DNA"/>
</dbReference>
<name>A0ABW8BZR0_9ACTN</name>
<proteinExistence type="predicted"/>
<dbReference type="Proteomes" id="UP001614394">
    <property type="component" value="Unassembled WGS sequence"/>
</dbReference>
<feature type="domain" description="PBP" evidence="2">
    <location>
        <begin position="89"/>
        <end position="280"/>
    </location>
</feature>
<evidence type="ECO:0000256" key="1">
    <source>
        <dbReference type="SAM" id="SignalP"/>
    </source>
</evidence>
<gene>
    <name evidence="3" type="ORF">ACIGXA_03930</name>
</gene>
<dbReference type="RefSeq" id="WP_399644141.1">
    <property type="nucleotide sequence ID" value="NZ_JBITYG010000001.1"/>
</dbReference>
<evidence type="ECO:0000313" key="3">
    <source>
        <dbReference type="EMBL" id="MFI9099651.1"/>
    </source>
</evidence>
<sequence>MNVKSRARIGFITATAAISLAAMAIPAAANPPAGEYRQLAGVGSDTTQDVVNGLGDVVTNASGKIIASYDATGTSPIKTRAVGCDTLARPDGSGAGIAALNNAVDNSTGCLDFARSSSGPSDTSTTDLTFIPFAKDGVTYATRSFSALPTNLTKTQLTDIYKCTLTSLNGVTIQPLLPQTGSGTRKFWLNTLGLTDATIGSCVNGTIQENNGLALTNNSQIMPYSIAQYIAQGKSLPNVPNRRGSSVLRNVNGVAPTTGGVLNTSFPIVRDVYNVVPTAKLTDALISSTFVGTTSKVCAQTTVIQNYGFGSLGTSCGATTVKGEK</sequence>
<feature type="chain" id="PRO_5045931090" evidence="1">
    <location>
        <begin position="30"/>
        <end position="325"/>
    </location>
</feature>
<evidence type="ECO:0000259" key="2">
    <source>
        <dbReference type="Pfam" id="PF12849"/>
    </source>
</evidence>
<protein>
    <submittedName>
        <fullName evidence="3">Substrate-binding domain-containing protein</fullName>
    </submittedName>
</protein>
<dbReference type="SUPFAM" id="SSF53850">
    <property type="entry name" value="Periplasmic binding protein-like II"/>
    <property type="match status" value="1"/>
</dbReference>
<evidence type="ECO:0000313" key="4">
    <source>
        <dbReference type="Proteomes" id="UP001614394"/>
    </source>
</evidence>
<reference evidence="3 4" key="1">
    <citation type="submission" date="2024-10" db="EMBL/GenBank/DDBJ databases">
        <title>The Natural Products Discovery Center: Release of the First 8490 Sequenced Strains for Exploring Actinobacteria Biosynthetic Diversity.</title>
        <authorList>
            <person name="Kalkreuter E."/>
            <person name="Kautsar S.A."/>
            <person name="Yang D."/>
            <person name="Bader C.D."/>
            <person name="Teijaro C.N."/>
            <person name="Fluegel L."/>
            <person name="Davis C.M."/>
            <person name="Simpson J.R."/>
            <person name="Lauterbach L."/>
            <person name="Steele A.D."/>
            <person name="Gui C."/>
            <person name="Meng S."/>
            <person name="Li G."/>
            <person name="Viehrig K."/>
            <person name="Ye F."/>
            <person name="Su P."/>
            <person name="Kiefer A.F."/>
            <person name="Nichols A."/>
            <person name="Cepeda A.J."/>
            <person name="Yan W."/>
            <person name="Fan B."/>
            <person name="Jiang Y."/>
            <person name="Adhikari A."/>
            <person name="Zheng C.-J."/>
            <person name="Schuster L."/>
            <person name="Cowan T.M."/>
            <person name="Smanski M.J."/>
            <person name="Chevrette M.G."/>
            <person name="De Carvalho L.P.S."/>
            <person name="Shen B."/>
        </authorList>
    </citation>
    <scope>NUCLEOTIDE SEQUENCE [LARGE SCALE GENOMIC DNA]</scope>
    <source>
        <strain evidence="3 4">NPDC053399</strain>
    </source>
</reference>
<comment type="caution">
    <text evidence="3">The sequence shown here is derived from an EMBL/GenBank/DDBJ whole genome shotgun (WGS) entry which is preliminary data.</text>
</comment>
<accession>A0ABW8BZR0</accession>
<feature type="signal peptide" evidence="1">
    <location>
        <begin position="1"/>
        <end position="29"/>
    </location>
</feature>
<dbReference type="Pfam" id="PF12849">
    <property type="entry name" value="PBP_like_2"/>
    <property type="match status" value="1"/>
</dbReference>